<evidence type="ECO:0000256" key="6">
    <source>
        <dbReference type="ARBA" id="ARBA00023144"/>
    </source>
</evidence>
<comment type="caution">
    <text evidence="11">The sequence shown here is derived from an EMBL/GenBank/DDBJ whole genome shotgun (WGS) entry which is preliminary data.</text>
</comment>
<dbReference type="OrthoDB" id="10030622at2759"/>
<reference evidence="11 12" key="2">
    <citation type="submission" date="2019-01" db="EMBL/GenBank/DDBJ databases">
        <title>The decoding of complex shrimp genome reveals the adaptation for benthos swimmer, frequently molting mechanism and breeding impact on genome.</title>
        <authorList>
            <person name="Sun Y."/>
            <person name="Gao Y."/>
            <person name="Yu Y."/>
        </authorList>
    </citation>
    <scope>NUCLEOTIDE SEQUENCE [LARGE SCALE GENOMIC DNA]</scope>
    <source>
        <tissue evidence="11">Muscle</tissue>
    </source>
</reference>
<evidence type="ECO:0000313" key="11">
    <source>
        <dbReference type="EMBL" id="ROT81305.1"/>
    </source>
</evidence>
<keyword evidence="8" id="KW-0472">Membrane</keyword>
<feature type="transmembrane region" description="Helical" evidence="8">
    <location>
        <begin position="198"/>
        <end position="219"/>
    </location>
</feature>
<dbReference type="PANTHER" id="PTHR43725:SF47">
    <property type="entry name" value="UDP-GLUCOSE 4-EPIMERASE"/>
    <property type="match status" value="1"/>
</dbReference>
<keyword evidence="6" id="KW-0299">Galactose metabolism</keyword>
<dbReference type="STRING" id="6689.A0A3R7MN05"/>
<dbReference type="InterPro" id="IPR036291">
    <property type="entry name" value="NAD(P)-bd_dom_sf"/>
</dbReference>
<evidence type="ECO:0000256" key="3">
    <source>
        <dbReference type="ARBA" id="ARBA00004947"/>
    </source>
</evidence>
<dbReference type="EMBL" id="QCYY01000992">
    <property type="protein sequence ID" value="ROT81305.1"/>
    <property type="molecule type" value="Genomic_DNA"/>
</dbReference>
<comment type="cofactor">
    <cofactor evidence="2">
        <name>NAD(+)</name>
        <dbReference type="ChEBI" id="CHEBI:57540"/>
    </cofactor>
</comment>
<comment type="pathway">
    <text evidence="3">Carbohydrate metabolism; galactose metabolism.</text>
</comment>
<dbReference type="InterPro" id="IPR001509">
    <property type="entry name" value="Epimerase_deHydtase"/>
</dbReference>
<evidence type="ECO:0000313" key="12">
    <source>
        <dbReference type="Proteomes" id="UP000283509"/>
    </source>
</evidence>
<gene>
    <name evidence="11" type="ORF">C7M84_025539</name>
</gene>
<sequence>MSKVEGLDTILVTGGAGFEGRDLPPVLERVQDLTGQTVTFHHLSILDREALKDVFLKHKVDAVIHFAALKAVGESVKRPLDYYHNNITGTATLLRVMGEVGVKRLVFSLVVHRLRPRQVLPDGRGAPDGPGRDQPLRQEQVRVRGNDEGFGQGGGVLVCVVCVGVCYYITTLIETQQEATKPVTGPAASARVQIKLDVGFYLLIFAGGMSVMSVGCSWLRPAHIFQDGDAAPLVEEWGGLEGMETFSVPPGSSLGPYMPYLHDMEPPPPVEGHPPPPYTP</sequence>
<keyword evidence="12" id="KW-1185">Reference proteome</keyword>
<evidence type="ECO:0000259" key="10">
    <source>
        <dbReference type="Pfam" id="PF20517"/>
    </source>
</evidence>
<proteinExistence type="predicted"/>
<organism evidence="11 12">
    <name type="scientific">Penaeus vannamei</name>
    <name type="common">Whiteleg shrimp</name>
    <name type="synonym">Litopenaeus vannamei</name>
    <dbReference type="NCBI Taxonomy" id="6689"/>
    <lineage>
        <taxon>Eukaryota</taxon>
        <taxon>Metazoa</taxon>
        <taxon>Ecdysozoa</taxon>
        <taxon>Arthropoda</taxon>
        <taxon>Crustacea</taxon>
        <taxon>Multicrustacea</taxon>
        <taxon>Malacostraca</taxon>
        <taxon>Eumalacostraca</taxon>
        <taxon>Eucarida</taxon>
        <taxon>Decapoda</taxon>
        <taxon>Dendrobranchiata</taxon>
        <taxon>Penaeoidea</taxon>
        <taxon>Penaeidae</taxon>
        <taxon>Penaeus</taxon>
    </lineage>
</organism>
<dbReference type="Gene3D" id="3.40.50.720">
    <property type="entry name" value="NAD(P)-binding Rossmann-like Domain"/>
    <property type="match status" value="1"/>
</dbReference>
<dbReference type="SUPFAM" id="SSF51735">
    <property type="entry name" value="NAD(P)-binding Rossmann-fold domains"/>
    <property type="match status" value="1"/>
</dbReference>
<dbReference type="AlphaFoldDB" id="A0A3R7MN05"/>
<keyword evidence="7" id="KW-0413">Isomerase</keyword>
<dbReference type="Pfam" id="PF20517">
    <property type="entry name" value="TMEM127"/>
    <property type="match status" value="1"/>
</dbReference>
<dbReference type="Pfam" id="PF01370">
    <property type="entry name" value="Epimerase"/>
    <property type="match status" value="1"/>
</dbReference>
<evidence type="ECO:0000256" key="4">
    <source>
        <dbReference type="ARBA" id="ARBA00013189"/>
    </source>
</evidence>
<feature type="domain" description="Transmembrane protein 127 transmembrane region" evidence="10">
    <location>
        <begin position="156"/>
        <end position="217"/>
    </location>
</feature>
<evidence type="ECO:0000256" key="1">
    <source>
        <dbReference type="ARBA" id="ARBA00000083"/>
    </source>
</evidence>
<evidence type="ECO:0000256" key="8">
    <source>
        <dbReference type="SAM" id="Phobius"/>
    </source>
</evidence>
<name>A0A3R7MN05_PENVA</name>
<evidence type="ECO:0000256" key="2">
    <source>
        <dbReference type="ARBA" id="ARBA00001911"/>
    </source>
</evidence>
<protein>
    <recommendedName>
        <fullName evidence="4">UDP-glucose 4-epimerase</fullName>
        <ecNumber evidence="4">5.1.3.2</ecNumber>
    </recommendedName>
</protein>
<dbReference type="GO" id="GO:0033499">
    <property type="term" value="P:galactose catabolic process via UDP-galactose, Leloir pathway"/>
    <property type="evidence" value="ECO:0007669"/>
    <property type="project" value="TreeGrafter"/>
</dbReference>
<evidence type="ECO:0000256" key="5">
    <source>
        <dbReference type="ARBA" id="ARBA00023027"/>
    </source>
</evidence>
<keyword evidence="8" id="KW-0812">Transmembrane</keyword>
<accession>A0A3R7MN05</accession>
<feature type="domain" description="NAD-dependent epimerase/dehydratase" evidence="9">
    <location>
        <begin position="10"/>
        <end position="108"/>
    </location>
</feature>
<evidence type="ECO:0000259" key="9">
    <source>
        <dbReference type="Pfam" id="PF01370"/>
    </source>
</evidence>
<dbReference type="EC" id="5.1.3.2" evidence="4"/>
<keyword evidence="5" id="KW-0520">NAD</keyword>
<evidence type="ECO:0000256" key="7">
    <source>
        <dbReference type="ARBA" id="ARBA00023235"/>
    </source>
</evidence>
<keyword evidence="6" id="KW-0119">Carbohydrate metabolism</keyword>
<dbReference type="GO" id="GO:0005829">
    <property type="term" value="C:cytosol"/>
    <property type="evidence" value="ECO:0007669"/>
    <property type="project" value="TreeGrafter"/>
</dbReference>
<dbReference type="PANTHER" id="PTHR43725">
    <property type="entry name" value="UDP-GLUCOSE 4-EPIMERASE"/>
    <property type="match status" value="1"/>
</dbReference>
<reference evidence="11 12" key="1">
    <citation type="submission" date="2018-04" db="EMBL/GenBank/DDBJ databases">
        <authorList>
            <person name="Zhang X."/>
            <person name="Yuan J."/>
            <person name="Li F."/>
            <person name="Xiang J."/>
        </authorList>
    </citation>
    <scope>NUCLEOTIDE SEQUENCE [LARGE SCALE GENOMIC DNA]</scope>
    <source>
        <tissue evidence="11">Muscle</tissue>
    </source>
</reference>
<dbReference type="GO" id="GO:0003978">
    <property type="term" value="F:UDP-glucose 4-epimerase activity"/>
    <property type="evidence" value="ECO:0007669"/>
    <property type="project" value="UniProtKB-EC"/>
</dbReference>
<comment type="catalytic activity">
    <reaction evidence="1">
        <text>UDP-alpha-D-glucose = UDP-alpha-D-galactose</text>
        <dbReference type="Rhea" id="RHEA:22168"/>
        <dbReference type="ChEBI" id="CHEBI:58885"/>
        <dbReference type="ChEBI" id="CHEBI:66914"/>
        <dbReference type="EC" id="5.1.3.2"/>
    </reaction>
</comment>
<dbReference type="Proteomes" id="UP000283509">
    <property type="component" value="Unassembled WGS sequence"/>
</dbReference>
<keyword evidence="8" id="KW-1133">Transmembrane helix</keyword>
<dbReference type="InterPro" id="IPR046795">
    <property type="entry name" value="TMEM127_TM"/>
</dbReference>